<evidence type="ECO:0000256" key="3">
    <source>
        <dbReference type="ARBA" id="ARBA00022691"/>
    </source>
</evidence>
<evidence type="ECO:0008006" key="5">
    <source>
        <dbReference type="Google" id="ProtNLM"/>
    </source>
</evidence>
<dbReference type="SUPFAM" id="SSF53335">
    <property type="entry name" value="S-adenosyl-L-methionine-dependent methyltransferases"/>
    <property type="match status" value="1"/>
</dbReference>
<dbReference type="GO" id="GO:0005634">
    <property type="term" value="C:nucleus"/>
    <property type="evidence" value="ECO:0007669"/>
    <property type="project" value="TreeGrafter"/>
</dbReference>
<dbReference type="PANTHER" id="PTHR12829:SF7">
    <property type="entry name" value="N6-ADENOSINE-METHYLTRANSFERASE CATALYTIC SUBUNIT"/>
    <property type="match status" value="1"/>
</dbReference>
<dbReference type="PROSITE" id="PS51143">
    <property type="entry name" value="MT_A70"/>
    <property type="match status" value="1"/>
</dbReference>
<dbReference type="PANTHER" id="PTHR12829">
    <property type="entry name" value="N6-ADENOSINE-METHYLTRANSFERASE"/>
    <property type="match status" value="1"/>
</dbReference>
<dbReference type="GO" id="GO:0032259">
    <property type="term" value="P:methylation"/>
    <property type="evidence" value="ECO:0007669"/>
    <property type="project" value="UniProtKB-KW"/>
</dbReference>
<proteinExistence type="predicted"/>
<dbReference type="InterPro" id="IPR029063">
    <property type="entry name" value="SAM-dependent_MTases_sf"/>
</dbReference>
<name>X1ETI3_9ZZZZ</name>
<dbReference type="Gene3D" id="3.40.50.150">
    <property type="entry name" value="Vaccinia Virus protein VP39"/>
    <property type="match status" value="1"/>
</dbReference>
<evidence type="ECO:0000313" key="4">
    <source>
        <dbReference type="EMBL" id="GAH36696.1"/>
    </source>
</evidence>
<sequence length="235" mass="27839">GGLSLESYGITFNESMRARALCDYIKQVNEVIDEAIEMGDIPTPFRAWLKVKAFRKKEERETTETPELPEGTFDVIVIDPPWPIEKIDREVAPTQDIMNYHKWDVGKIRNLEIPTSDNCHIFLWTTQKFLPEAFKIIEYWDFKYILTFVWHKDEGFQPFGLPQYNCEFILYARKGTPKFIDLKNFFTCFNAKRTGHSEKPEEFYELLRRVTDGRRLDMFGRRKIKGFEGWGNEIN</sequence>
<dbReference type="InterPro" id="IPR007757">
    <property type="entry name" value="MT-A70-like"/>
</dbReference>
<dbReference type="Pfam" id="PF05063">
    <property type="entry name" value="MT-A70"/>
    <property type="match status" value="1"/>
</dbReference>
<keyword evidence="3" id="KW-0949">S-adenosyl-L-methionine</keyword>
<dbReference type="EMBL" id="BARU01005459">
    <property type="protein sequence ID" value="GAH36696.1"/>
    <property type="molecule type" value="Genomic_DNA"/>
</dbReference>
<gene>
    <name evidence="4" type="ORF">S03H2_10638</name>
</gene>
<evidence type="ECO:0000256" key="2">
    <source>
        <dbReference type="ARBA" id="ARBA00022679"/>
    </source>
</evidence>
<dbReference type="AlphaFoldDB" id="X1ETI3"/>
<dbReference type="InterPro" id="IPR002052">
    <property type="entry name" value="DNA_methylase_N6_adenine_CS"/>
</dbReference>
<dbReference type="PROSITE" id="PS00092">
    <property type="entry name" value="N6_MTASE"/>
    <property type="match status" value="1"/>
</dbReference>
<organism evidence="4">
    <name type="scientific">marine sediment metagenome</name>
    <dbReference type="NCBI Taxonomy" id="412755"/>
    <lineage>
        <taxon>unclassified sequences</taxon>
        <taxon>metagenomes</taxon>
        <taxon>ecological metagenomes</taxon>
    </lineage>
</organism>
<keyword evidence="1" id="KW-0489">Methyltransferase</keyword>
<dbReference type="GO" id="GO:0001734">
    <property type="term" value="F:mRNA m(6)A methyltransferase activity"/>
    <property type="evidence" value="ECO:0007669"/>
    <property type="project" value="UniProtKB-ARBA"/>
</dbReference>
<dbReference type="GO" id="GO:0003676">
    <property type="term" value="F:nucleic acid binding"/>
    <property type="evidence" value="ECO:0007669"/>
    <property type="project" value="InterPro"/>
</dbReference>
<comment type="caution">
    <text evidence="4">The sequence shown here is derived from an EMBL/GenBank/DDBJ whole genome shotgun (WGS) entry which is preliminary data.</text>
</comment>
<evidence type="ECO:0000256" key="1">
    <source>
        <dbReference type="ARBA" id="ARBA00022603"/>
    </source>
</evidence>
<accession>X1ETI3</accession>
<protein>
    <recommendedName>
        <fullName evidence="5">DNA methylase N-4/N-6 domain-containing protein</fullName>
    </recommendedName>
</protein>
<reference evidence="4" key="1">
    <citation type="journal article" date="2014" name="Front. Microbiol.">
        <title>High frequency of phylogenetically diverse reductive dehalogenase-homologous genes in deep subseafloor sedimentary metagenomes.</title>
        <authorList>
            <person name="Kawai M."/>
            <person name="Futagami T."/>
            <person name="Toyoda A."/>
            <person name="Takaki Y."/>
            <person name="Nishi S."/>
            <person name="Hori S."/>
            <person name="Arai W."/>
            <person name="Tsubouchi T."/>
            <person name="Morono Y."/>
            <person name="Uchiyama I."/>
            <person name="Ito T."/>
            <person name="Fujiyama A."/>
            <person name="Inagaki F."/>
            <person name="Takami H."/>
        </authorList>
    </citation>
    <scope>NUCLEOTIDE SEQUENCE</scope>
    <source>
        <strain evidence="4">Expedition CK06-06</strain>
    </source>
</reference>
<feature type="non-terminal residue" evidence="4">
    <location>
        <position position="1"/>
    </location>
</feature>
<keyword evidence="2" id="KW-0808">Transferase</keyword>